<dbReference type="RefSeq" id="WP_175186781.1">
    <property type="nucleotide sequence ID" value="NZ_JABVZQ010000001.1"/>
</dbReference>
<dbReference type="SUPFAM" id="SSF88697">
    <property type="entry name" value="PUA domain-like"/>
    <property type="match status" value="1"/>
</dbReference>
<dbReference type="EC" id="2.7.2.11" evidence="8"/>
<evidence type="ECO:0000256" key="5">
    <source>
        <dbReference type="ARBA" id="ARBA00022741"/>
    </source>
</evidence>
<dbReference type="PIRSF" id="PIRSF000729">
    <property type="entry name" value="GK"/>
    <property type="match status" value="1"/>
</dbReference>
<gene>
    <name evidence="8 10" type="primary">proB</name>
    <name evidence="10" type="ORF">INT08_08090</name>
</gene>
<comment type="catalytic activity">
    <reaction evidence="8">
        <text>L-glutamate + ATP = L-glutamyl 5-phosphate + ADP</text>
        <dbReference type="Rhea" id="RHEA:14877"/>
        <dbReference type="ChEBI" id="CHEBI:29985"/>
        <dbReference type="ChEBI" id="CHEBI:30616"/>
        <dbReference type="ChEBI" id="CHEBI:58274"/>
        <dbReference type="ChEBI" id="CHEBI:456216"/>
        <dbReference type="EC" id="2.7.2.11"/>
    </reaction>
</comment>
<feature type="domain" description="PUA" evidence="9">
    <location>
        <begin position="280"/>
        <end position="368"/>
    </location>
</feature>
<dbReference type="Pfam" id="PF00696">
    <property type="entry name" value="AA_kinase"/>
    <property type="match status" value="1"/>
</dbReference>
<dbReference type="InterPro" id="IPR001048">
    <property type="entry name" value="Asp/Glu/Uridylate_kinase"/>
</dbReference>
<comment type="subcellular location">
    <subcellularLocation>
        <location evidence="8">Cytoplasm</location>
    </subcellularLocation>
</comment>
<dbReference type="InterPro" id="IPR036974">
    <property type="entry name" value="PUA_sf"/>
</dbReference>
<dbReference type="SUPFAM" id="SSF53633">
    <property type="entry name" value="Carbamate kinase-like"/>
    <property type="match status" value="1"/>
</dbReference>
<keyword evidence="7 8" id="KW-0067">ATP-binding</keyword>
<keyword evidence="6 8" id="KW-0418">Kinase</keyword>
<evidence type="ECO:0000256" key="3">
    <source>
        <dbReference type="ARBA" id="ARBA00022650"/>
    </source>
</evidence>
<comment type="caution">
    <text evidence="8">Lacks conserved residue(s) required for the propagation of feature annotation.</text>
</comment>
<proteinExistence type="inferred from homology"/>
<dbReference type="InterPro" id="IPR005715">
    <property type="entry name" value="Glu_5kinase/COase_Synthase"/>
</dbReference>
<dbReference type="Pfam" id="PF01472">
    <property type="entry name" value="PUA"/>
    <property type="match status" value="1"/>
</dbReference>
<feature type="binding site" evidence="8">
    <location>
        <position position="153"/>
    </location>
    <ligand>
        <name>substrate</name>
    </ligand>
</feature>
<evidence type="ECO:0000259" key="9">
    <source>
        <dbReference type="SMART" id="SM00359"/>
    </source>
</evidence>
<dbReference type="InterPro" id="IPR041739">
    <property type="entry name" value="G5K_ProB"/>
</dbReference>
<reference evidence="10 11" key="1">
    <citation type="journal article" date="2020" name="Microorganisms">
        <title>Simultaneous Genome Sequencing of Prosthecochloris ethylica and Desulfuromonas acetoxidans within a Syntrophic Mixture Reveals Unique Pili and Protein Interactions.</title>
        <authorList>
            <person name="Kyndt J.A."/>
            <person name="Van Beeumen J.J."/>
            <person name="Meyer T.E."/>
        </authorList>
    </citation>
    <scope>NUCLEOTIDE SEQUENCE [LARGE SCALE GENOMIC DNA]</scope>
    <source>
        <strain evidence="10 11">N3</strain>
    </source>
</reference>
<keyword evidence="4 8" id="KW-0808">Transferase</keyword>
<organism evidence="10 11">
    <name type="scientific">Prosthecochloris ethylica</name>
    <dbReference type="NCBI Taxonomy" id="2743976"/>
    <lineage>
        <taxon>Bacteria</taxon>
        <taxon>Pseudomonadati</taxon>
        <taxon>Chlorobiota</taxon>
        <taxon>Chlorobiia</taxon>
        <taxon>Chlorobiales</taxon>
        <taxon>Chlorobiaceae</taxon>
        <taxon>Prosthecochloris</taxon>
    </lineage>
</organism>
<evidence type="ECO:0000313" key="10">
    <source>
        <dbReference type="EMBL" id="MBF0637127.1"/>
    </source>
</evidence>
<evidence type="ECO:0000256" key="2">
    <source>
        <dbReference type="ARBA" id="ARBA00022605"/>
    </source>
</evidence>
<dbReference type="HAMAP" id="MF_00456">
    <property type="entry name" value="ProB"/>
    <property type="match status" value="1"/>
</dbReference>
<keyword evidence="1 8" id="KW-0963">Cytoplasm</keyword>
<dbReference type="InterPro" id="IPR015947">
    <property type="entry name" value="PUA-like_sf"/>
</dbReference>
<keyword evidence="2 8" id="KW-0028">Amino-acid biosynthesis</keyword>
<dbReference type="CDD" id="cd21157">
    <property type="entry name" value="PUA_G5K"/>
    <property type="match status" value="1"/>
</dbReference>
<dbReference type="PRINTS" id="PR00474">
    <property type="entry name" value="GLU5KINASE"/>
</dbReference>
<dbReference type="InterPro" id="IPR011529">
    <property type="entry name" value="Glu_5kinase"/>
</dbReference>
<dbReference type="GO" id="GO:0004349">
    <property type="term" value="F:glutamate 5-kinase activity"/>
    <property type="evidence" value="ECO:0007669"/>
    <property type="project" value="UniProtKB-EC"/>
</dbReference>
<dbReference type="EMBL" id="JADGII010000012">
    <property type="protein sequence ID" value="MBF0637127.1"/>
    <property type="molecule type" value="Genomic_DNA"/>
</dbReference>
<comment type="caution">
    <text evidence="10">The sequence shown here is derived from an EMBL/GenBank/DDBJ whole genome shotgun (WGS) entry which is preliminary data.</text>
</comment>
<protein>
    <recommendedName>
        <fullName evidence="8">Glutamate 5-kinase</fullName>
        <ecNumber evidence="8">2.7.2.11</ecNumber>
    </recommendedName>
    <alternativeName>
        <fullName evidence="8">Gamma-glutamyl kinase</fullName>
        <shortName evidence="8">GK</shortName>
    </alternativeName>
</protein>
<keyword evidence="11" id="KW-1185">Reference proteome</keyword>
<feature type="binding site" evidence="8">
    <location>
        <position position="54"/>
    </location>
    <ligand>
        <name>substrate</name>
    </ligand>
</feature>
<dbReference type="Gene3D" id="2.30.130.10">
    <property type="entry name" value="PUA domain"/>
    <property type="match status" value="1"/>
</dbReference>
<name>A0ABR9XT96_9CHLB</name>
<dbReference type="NCBIfam" id="TIGR01027">
    <property type="entry name" value="proB"/>
    <property type="match status" value="1"/>
</dbReference>
<keyword evidence="3 8" id="KW-0641">Proline biosynthesis</keyword>
<dbReference type="InterPro" id="IPR001057">
    <property type="entry name" value="Glu/AcGlu_kinase"/>
</dbReference>
<comment type="similarity">
    <text evidence="8">Belongs to the glutamate 5-kinase family.</text>
</comment>
<feature type="binding site" evidence="8">
    <location>
        <position position="141"/>
    </location>
    <ligand>
        <name>substrate</name>
    </ligand>
</feature>
<dbReference type="InterPro" id="IPR002478">
    <property type="entry name" value="PUA"/>
</dbReference>
<dbReference type="PROSITE" id="PS50890">
    <property type="entry name" value="PUA"/>
    <property type="match status" value="1"/>
</dbReference>
<sequence>MYIHDPVYRKIVVKIGTNVITTPSGELDQGILEQLTTQIARLRNQGVEVLLVSSGAVGAGRSILTLPNSYPPVARRQVLSSTGQIRLINTYSDLFERHGVLIAQILVTKSDFRDRQHYLNMRTCFTSLLQQGIIPVINENDAVSVTELMFTDNDELSGLIASMMHVDAHIILSHVDGVFDLSSSGGAQQIIREIDPDDQQFQRSIRPGKSEFGRGGMLTKCHIGQKLARFGITVHIANGRTPGILYDLLSGKPAGTKFLAQERTHGRKQWLAHSEGMEKGAVIINAGAEAALRSPTEANSLLPVGIEEVRGSFYKGDIIKICSMHGDAIGYGMARYSAEETRKLLGHHDQKPLIHYDYLYINSAHHDHERRNPEETL</sequence>
<evidence type="ECO:0000256" key="6">
    <source>
        <dbReference type="ARBA" id="ARBA00022777"/>
    </source>
</evidence>
<dbReference type="PANTHER" id="PTHR43654">
    <property type="entry name" value="GLUTAMATE 5-KINASE"/>
    <property type="match status" value="1"/>
</dbReference>
<dbReference type="Gene3D" id="3.40.1160.10">
    <property type="entry name" value="Acetylglutamate kinase-like"/>
    <property type="match status" value="1"/>
</dbReference>
<evidence type="ECO:0000256" key="1">
    <source>
        <dbReference type="ARBA" id="ARBA00022490"/>
    </source>
</evidence>
<comment type="pathway">
    <text evidence="8">Amino-acid biosynthesis; L-proline biosynthesis; L-glutamate 5-semialdehyde from L-glutamate: step 1/2.</text>
</comment>
<dbReference type="SMART" id="SM00359">
    <property type="entry name" value="PUA"/>
    <property type="match status" value="1"/>
</dbReference>
<dbReference type="InterPro" id="IPR036393">
    <property type="entry name" value="AceGlu_kinase-like_sf"/>
</dbReference>
<evidence type="ECO:0000313" key="11">
    <source>
        <dbReference type="Proteomes" id="UP000619838"/>
    </source>
</evidence>
<dbReference type="CDD" id="cd04242">
    <property type="entry name" value="AAK_G5K_ProB"/>
    <property type="match status" value="1"/>
</dbReference>
<dbReference type="PANTHER" id="PTHR43654:SF1">
    <property type="entry name" value="ISOPENTENYL PHOSPHATE KINASE"/>
    <property type="match status" value="1"/>
</dbReference>
<feature type="binding site" evidence="8">
    <location>
        <position position="14"/>
    </location>
    <ligand>
        <name>ATP</name>
        <dbReference type="ChEBI" id="CHEBI:30616"/>
    </ligand>
</feature>
<keyword evidence="5 8" id="KW-0547">Nucleotide-binding</keyword>
<evidence type="ECO:0000256" key="8">
    <source>
        <dbReference type="HAMAP-Rule" id="MF_00456"/>
    </source>
</evidence>
<dbReference type="Proteomes" id="UP000619838">
    <property type="component" value="Unassembled WGS sequence"/>
</dbReference>
<evidence type="ECO:0000256" key="4">
    <source>
        <dbReference type="ARBA" id="ARBA00022679"/>
    </source>
</evidence>
<evidence type="ECO:0000256" key="7">
    <source>
        <dbReference type="ARBA" id="ARBA00022840"/>
    </source>
</evidence>
<accession>A0ABR9XT96</accession>
<dbReference type="InterPro" id="IPR019797">
    <property type="entry name" value="Glutamate_5-kinase_CS"/>
</dbReference>
<comment type="function">
    <text evidence="8">Catalyzes the transfer of a phosphate group to glutamate to form L-glutamate 5-phosphate.</text>
</comment>
<dbReference type="PROSITE" id="PS00902">
    <property type="entry name" value="GLUTAMATE_5_KINASE"/>
    <property type="match status" value="1"/>
</dbReference>